<dbReference type="PANTHER" id="PTHR30146:SF95">
    <property type="entry name" value="RIBOSE OPERON REPRESSOR"/>
    <property type="match status" value="1"/>
</dbReference>
<dbReference type="InterPro" id="IPR028082">
    <property type="entry name" value="Peripla_BP_I"/>
</dbReference>
<proteinExistence type="predicted"/>
<reference evidence="6 7" key="1">
    <citation type="submission" date="2016-10" db="EMBL/GenBank/DDBJ databases">
        <title>Draft genome sequences of four alkaliphilic bacteria belonging to the Anaerobacillus genus.</title>
        <authorList>
            <person name="Bassil N.M."/>
            <person name="Lloyd J.R."/>
        </authorList>
    </citation>
    <scope>NUCLEOTIDE SEQUENCE [LARGE SCALE GENOMIC DNA]</scope>
    <source>
        <strain evidence="6 7">DSM 18345</strain>
    </source>
</reference>
<evidence type="ECO:0000313" key="7">
    <source>
        <dbReference type="Proteomes" id="UP000179524"/>
    </source>
</evidence>
<sequence length="331" mass="36245">MKVTTIRDVAKYANVSAATVSRVLNKKGYVSKEAEEAVVKAIEKLNFQPNAVARTLYSKSSRMIGLILPDITNPYFPELARAIEDVALSNGYTVVLCNTDDDEKKEKQYIEALKQKYVDGIILVTNQLDVTDLAPMAVPIIALDRILSEDIPAVVSENENGAIVATEHLIDCGCKFIAHLRGPIGLTSAEDRLRGFQSVVQQKGIANIVVNSDFNFEKSEEVTMQLLKKYPTIDGIFTSSDITAAGAMKAAHTLGRTIPDNLQIIGFDGIPLGKMLAPSLTTIEQPIYEMGALGARLLIQQFENKTLDTNLYKLPTKLVVRGTTKMRGEKA</sequence>
<dbReference type="InterPro" id="IPR000843">
    <property type="entry name" value="HTH_LacI"/>
</dbReference>
<name>A0A1S2LSB9_9BACI</name>
<dbReference type="PANTHER" id="PTHR30146">
    <property type="entry name" value="LACI-RELATED TRANSCRIPTIONAL REPRESSOR"/>
    <property type="match status" value="1"/>
</dbReference>
<gene>
    <name evidence="6" type="ORF">BKP37_08855</name>
</gene>
<dbReference type="PROSITE" id="PS50932">
    <property type="entry name" value="HTH_LACI_2"/>
    <property type="match status" value="1"/>
</dbReference>
<keyword evidence="1" id="KW-0678">Repressor</keyword>
<dbReference type="PRINTS" id="PR00036">
    <property type="entry name" value="HTHLACI"/>
</dbReference>
<dbReference type="GO" id="GO:0000976">
    <property type="term" value="F:transcription cis-regulatory region binding"/>
    <property type="evidence" value="ECO:0007669"/>
    <property type="project" value="TreeGrafter"/>
</dbReference>
<evidence type="ECO:0000259" key="5">
    <source>
        <dbReference type="PROSITE" id="PS50932"/>
    </source>
</evidence>
<dbReference type="Pfam" id="PF13377">
    <property type="entry name" value="Peripla_BP_3"/>
    <property type="match status" value="1"/>
</dbReference>
<feature type="domain" description="HTH lacI-type" evidence="5">
    <location>
        <begin position="4"/>
        <end position="58"/>
    </location>
</feature>
<keyword evidence="2" id="KW-0805">Transcription regulation</keyword>
<comment type="caution">
    <text evidence="6">The sequence shown here is derived from an EMBL/GenBank/DDBJ whole genome shotgun (WGS) entry which is preliminary data.</text>
</comment>
<evidence type="ECO:0000256" key="3">
    <source>
        <dbReference type="ARBA" id="ARBA00023125"/>
    </source>
</evidence>
<dbReference type="EMBL" id="MLQR01000021">
    <property type="protein sequence ID" value="OIJ14275.1"/>
    <property type="molecule type" value="Genomic_DNA"/>
</dbReference>
<dbReference type="InterPro" id="IPR046335">
    <property type="entry name" value="LacI/GalR-like_sensor"/>
</dbReference>
<evidence type="ECO:0000256" key="2">
    <source>
        <dbReference type="ARBA" id="ARBA00023015"/>
    </source>
</evidence>
<evidence type="ECO:0000256" key="4">
    <source>
        <dbReference type="ARBA" id="ARBA00023163"/>
    </source>
</evidence>
<dbReference type="RefSeq" id="WP_071309246.1">
    <property type="nucleotide sequence ID" value="NZ_MLQR01000021.1"/>
</dbReference>
<dbReference type="AlphaFoldDB" id="A0A1S2LSB9"/>
<dbReference type="PROSITE" id="PS00356">
    <property type="entry name" value="HTH_LACI_1"/>
    <property type="match status" value="1"/>
</dbReference>
<dbReference type="CDD" id="cd01392">
    <property type="entry name" value="HTH_LacI"/>
    <property type="match status" value="1"/>
</dbReference>
<dbReference type="Pfam" id="PF00356">
    <property type="entry name" value="LacI"/>
    <property type="match status" value="1"/>
</dbReference>
<evidence type="ECO:0000256" key="1">
    <source>
        <dbReference type="ARBA" id="ARBA00022491"/>
    </source>
</evidence>
<protein>
    <submittedName>
        <fullName evidence="6">Transcriptional regulator</fullName>
    </submittedName>
</protein>
<dbReference type="SUPFAM" id="SSF47413">
    <property type="entry name" value="lambda repressor-like DNA-binding domains"/>
    <property type="match status" value="1"/>
</dbReference>
<dbReference type="Proteomes" id="UP000179524">
    <property type="component" value="Unassembled WGS sequence"/>
</dbReference>
<evidence type="ECO:0000313" key="6">
    <source>
        <dbReference type="EMBL" id="OIJ14275.1"/>
    </source>
</evidence>
<keyword evidence="7" id="KW-1185">Reference proteome</keyword>
<dbReference type="Gene3D" id="3.40.50.2300">
    <property type="match status" value="2"/>
</dbReference>
<dbReference type="SUPFAM" id="SSF53822">
    <property type="entry name" value="Periplasmic binding protein-like I"/>
    <property type="match status" value="1"/>
</dbReference>
<organism evidence="6 7">
    <name type="scientific">Anaerobacillus alkalilacustris</name>
    <dbReference type="NCBI Taxonomy" id="393763"/>
    <lineage>
        <taxon>Bacteria</taxon>
        <taxon>Bacillati</taxon>
        <taxon>Bacillota</taxon>
        <taxon>Bacilli</taxon>
        <taxon>Bacillales</taxon>
        <taxon>Bacillaceae</taxon>
        <taxon>Anaerobacillus</taxon>
    </lineage>
</organism>
<keyword evidence="3" id="KW-0238">DNA-binding</keyword>
<dbReference type="CDD" id="cd06291">
    <property type="entry name" value="PBP1_Qymf-like"/>
    <property type="match status" value="1"/>
</dbReference>
<dbReference type="InterPro" id="IPR010982">
    <property type="entry name" value="Lambda_DNA-bd_dom_sf"/>
</dbReference>
<dbReference type="GO" id="GO:0003700">
    <property type="term" value="F:DNA-binding transcription factor activity"/>
    <property type="evidence" value="ECO:0007669"/>
    <property type="project" value="TreeGrafter"/>
</dbReference>
<dbReference type="SMART" id="SM00354">
    <property type="entry name" value="HTH_LACI"/>
    <property type="match status" value="1"/>
</dbReference>
<dbReference type="Gene3D" id="1.10.260.40">
    <property type="entry name" value="lambda repressor-like DNA-binding domains"/>
    <property type="match status" value="1"/>
</dbReference>
<keyword evidence="4" id="KW-0804">Transcription</keyword>
<accession>A0A1S2LSB9</accession>